<evidence type="ECO:0000313" key="10">
    <source>
        <dbReference type="EMBL" id="QHT10791.1"/>
    </source>
</evidence>
<dbReference type="Gene3D" id="1.20.120.1750">
    <property type="match status" value="1"/>
</dbReference>
<dbReference type="InterPro" id="IPR013083">
    <property type="entry name" value="Znf_RING/FYVE/PHD"/>
</dbReference>
<accession>A0A6C0D2J7</accession>
<dbReference type="PROSITE" id="PS51873">
    <property type="entry name" value="TRIAD"/>
    <property type="match status" value="1"/>
</dbReference>
<keyword evidence="4" id="KW-0863">Zinc-finger</keyword>
<proteinExistence type="predicted"/>
<keyword evidence="2" id="KW-0479">Metal-binding</keyword>
<evidence type="ECO:0000259" key="9">
    <source>
        <dbReference type="PROSITE" id="PS51873"/>
    </source>
</evidence>
<evidence type="ECO:0000259" key="8">
    <source>
        <dbReference type="PROSITE" id="PS50089"/>
    </source>
</evidence>
<dbReference type="InterPro" id="IPR044066">
    <property type="entry name" value="TRIAD_supradom"/>
</dbReference>
<feature type="coiled-coil region" evidence="7">
    <location>
        <begin position="110"/>
        <end position="137"/>
    </location>
</feature>
<dbReference type="PANTHER" id="PTHR11685">
    <property type="entry name" value="RBR FAMILY RING FINGER AND IBR DOMAIN-CONTAINING"/>
    <property type="match status" value="1"/>
</dbReference>
<dbReference type="AlphaFoldDB" id="A0A6C0D2J7"/>
<name>A0A6C0D2J7_9ZZZZ</name>
<dbReference type="GO" id="GO:0004842">
    <property type="term" value="F:ubiquitin-protein transferase activity"/>
    <property type="evidence" value="ECO:0007669"/>
    <property type="project" value="InterPro"/>
</dbReference>
<evidence type="ECO:0000256" key="7">
    <source>
        <dbReference type="SAM" id="Coils"/>
    </source>
</evidence>
<feature type="domain" description="RING-type" evidence="9">
    <location>
        <begin position="10"/>
        <end position="268"/>
    </location>
</feature>
<evidence type="ECO:0000256" key="2">
    <source>
        <dbReference type="ARBA" id="ARBA00022723"/>
    </source>
</evidence>
<evidence type="ECO:0000256" key="6">
    <source>
        <dbReference type="ARBA" id="ARBA00022833"/>
    </source>
</evidence>
<evidence type="ECO:0000256" key="1">
    <source>
        <dbReference type="ARBA" id="ARBA00022679"/>
    </source>
</evidence>
<dbReference type="SUPFAM" id="SSF57850">
    <property type="entry name" value="RING/U-box"/>
    <property type="match status" value="2"/>
</dbReference>
<dbReference type="GO" id="GO:0008270">
    <property type="term" value="F:zinc ion binding"/>
    <property type="evidence" value="ECO:0007669"/>
    <property type="project" value="UniProtKB-KW"/>
</dbReference>
<reference evidence="10" key="1">
    <citation type="journal article" date="2020" name="Nature">
        <title>Giant virus diversity and host interactions through global metagenomics.</title>
        <authorList>
            <person name="Schulz F."/>
            <person name="Roux S."/>
            <person name="Paez-Espino D."/>
            <person name="Jungbluth S."/>
            <person name="Walsh D.A."/>
            <person name="Denef V.J."/>
            <person name="McMahon K.D."/>
            <person name="Konstantinidis K.T."/>
            <person name="Eloe-Fadrosh E.A."/>
            <person name="Kyrpides N.C."/>
            <person name="Woyke T."/>
        </authorList>
    </citation>
    <scope>NUCLEOTIDE SEQUENCE</scope>
    <source>
        <strain evidence="10">GVMAG-M-3300023174-107</strain>
    </source>
</reference>
<dbReference type="EMBL" id="MN739529">
    <property type="protein sequence ID" value="QHT10791.1"/>
    <property type="molecule type" value="Genomic_DNA"/>
</dbReference>
<dbReference type="InterPro" id="IPR031127">
    <property type="entry name" value="E3_UB_ligase_RBR"/>
</dbReference>
<sequence length="461" mass="52788">MAKSATSAKSSKTCEVCYENLNNSTHKMVKCDKCDYTCCKQCIRTYFKGILNEPHCMKCKIQWESEFVVLAVNKSYYNGEFKENRKALLTTLEKSRLPDTQNDAKTFILQEKLDARILAIKGQIKDLKAQIEVKSQEIILAHSEFLKEKKTGRKEFIMKCQAECKGYLSTSYKCDLCNKRTCPKCFEVEDDGAAEHTCKPENVETVSMMKKETKACPGCSVRIYKIDGCNQMWCVECNTPFDWISGKIVSGVVHNPHYYEYLKKNGGIPRAPGDVLCGGLPHVQNIFQKITVLRASGYVEPAHAESMLRNVGNLHQFVNHIHHEYLALTQNDSYQNALKNIRIKYILGRLSEEEFSAAIFREHKKDTKIQKKKQLLQMVDNVGTDLLQNYAAALDKKGDHVSGTVKMICGFTEMTIYFNELSSKYHSEFNSWIGLIRILVNNKEVNHSNGFHIHDVIKYRY</sequence>
<evidence type="ECO:0008006" key="11">
    <source>
        <dbReference type="Google" id="ProtNLM"/>
    </source>
</evidence>
<keyword evidence="1" id="KW-0808">Transferase</keyword>
<evidence type="ECO:0000256" key="5">
    <source>
        <dbReference type="ARBA" id="ARBA00022786"/>
    </source>
</evidence>
<dbReference type="Gene3D" id="3.30.40.10">
    <property type="entry name" value="Zinc/RING finger domain, C3HC4 (zinc finger)"/>
    <property type="match status" value="1"/>
</dbReference>
<dbReference type="InterPro" id="IPR001841">
    <property type="entry name" value="Znf_RING"/>
</dbReference>
<keyword evidence="3" id="KW-0677">Repeat</keyword>
<protein>
    <recommendedName>
        <fullName evidence="11">RING-type domain-containing protein</fullName>
    </recommendedName>
</protein>
<evidence type="ECO:0000256" key="3">
    <source>
        <dbReference type="ARBA" id="ARBA00022737"/>
    </source>
</evidence>
<organism evidence="10">
    <name type="scientific">viral metagenome</name>
    <dbReference type="NCBI Taxonomy" id="1070528"/>
    <lineage>
        <taxon>unclassified sequences</taxon>
        <taxon>metagenomes</taxon>
        <taxon>organismal metagenomes</taxon>
    </lineage>
</organism>
<keyword evidence="5" id="KW-0833">Ubl conjugation pathway</keyword>
<keyword evidence="6" id="KW-0862">Zinc</keyword>
<dbReference type="PROSITE" id="PS50089">
    <property type="entry name" value="ZF_RING_2"/>
    <property type="match status" value="1"/>
</dbReference>
<dbReference type="GO" id="GO:0016567">
    <property type="term" value="P:protein ubiquitination"/>
    <property type="evidence" value="ECO:0007669"/>
    <property type="project" value="InterPro"/>
</dbReference>
<evidence type="ECO:0000256" key="4">
    <source>
        <dbReference type="ARBA" id="ARBA00022771"/>
    </source>
</evidence>
<keyword evidence="7" id="KW-0175">Coiled coil</keyword>
<feature type="domain" description="RING-type" evidence="8">
    <location>
        <begin position="14"/>
        <end position="60"/>
    </location>
</feature>